<evidence type="ECO:0000256" key="3">
    <source>
        <dbReference type="ARBA" id="ARBA00023136"/>
    </source>
</evidence>
<keyword evidence="3" id="KW-0472">Membrane</keyword>
<evidence type="ECO:0000256" key="6">
    <source>
        <dbReference type="ARBA" id="ARBA00023288"/>
    </source>
</evidence>
<dbReference type="EMBL" id="JAVRIC010000007">
    <property type="protein sequence ID" value="MDT0497147.1"/>
    <property type="molecule type" value="Genomic_DNA"/>
</dbReference>
<feature type="compositionally biased region" description="Acidic residues" evidence="7">
    <location>
        <begin position="56"/>
        <end position="65"/>
    </location>
</feature>
<keyword evidence="10" id="KW-1185">Reference proteome</keyword>
<comment type="caution">
    <text evidence="9">The sequence shown here is derived from an EMBL/GenBank/DDBJ whole genome shotgun (WGS) entry which is preliminary data.</text>
</comment>
<organism evidence="9 10">
    <name type="scientific">Banduia mediterranea</name>
    <dbReference type="NCBI Taxonomy" id="3075609"/>
    <lineage>
        <taxon>Bacteria</taxon>
        <taxon>Pseudomonadati</taxon>
        <taxon>Pseudomonadota</taxon>
        <taxon>Gammaproteobacteria</taxon>
        <taxon>Nevskiales</taxon>
        <taxon>Algiphilaceae</taxon>
        <taxon>Banduia</taxon>
    </lineage>
</organism>
<keyword evidence="5" id="KW-0998">Cell outer membrane</keyword>
<reference evidence="9 10" key="1">
    <citation type="submission" date="2023-09" db="EMBL/GenBank/DDBJ databases">
        <authorList>
            <person name="Rey-Velasco X."/>
        </authorList>
    </citation>
    <scope>NUCLEOTIDE SEQUENCE [LARGE SCALE GENOMIC DNA]</scope>
    <source>
        <strain evidence="9 10">W345</strain>
    </source>
</reference>
<evidence type="ECO:0000256" key="1">
    <source>
        <dbReference type="ARBA" id="ARBA00004459"/>
    </source>
</evidence>
<dbReference type="NCBIfam" id="NF047847">
    <property type="entry name" value="SS_mature_LptM"/>
    <property type="match status" value="1"/>
</dbReference>
<gene>
    <name evidence="9" type="ORF">RM530_07175</name>
</gene>
<comment type="subcellular location">
    <subcellularLocation>
        <location evidence="1">Cell outer membrane</location>
        <topology evidence="1">Lipid-anchor</topology>
    </subcellularLocation>
</comment>
<feature type="signal peptide" evidence="8">
    <location>
        <begin position="1"/>
        <end position="21"/>
    </location>
</feature>
<dbReference type="Proteomes" id="UP001254608">
    <property type="component" value="Unassembled WGS sequence"/>
</dbReference>
<protein>
    <submittedName>
        <fullName evidence="9">Lipoprotein</fullName>
    </submittedName>
</protein>
<proteinExistence type="predicted"/>
<keyword evidence="6 9" id="KW-0449">Lipoprotein</keyword>
<keyword evidence="4" id="KW-0564">Palmitate</keyword>
<feature type="chain" id="PRO_5045491125" evidence="8">
    <location>
        <begin position="22"/>
        <end position="95"/>
    </location>
</feature>
<evidence type="ECO:0000256" key="8">
    <source>
        <dbReference type="SAM" id="SignalP"/>
    </source>
</evidence>
<feature type="compositionally biased region" description="Low complexity" evidence="7">
    <location>
        <begin position="44"/>
        <end position="55"/>
    </location>
</feature>
<feature type="region of interest" description="Disordered" evidence="7">
    <location>
        <begin position="29"/>
        <end position="95"/>
    </location>
</feature>
<dbReference type="InterPro" id="IPR032831">
    <property type="entry name" value="LptM_cons"/>
</dbReference>
<name>A0ABU2WH00_9GAMM</name>
<evidence type="ECO:0000313" key="9">
    <source>
        <dbReference type="EMBL" id="MDT0497147.1"/>
    </source>
</evidence>
<dbReference type="RefSeq" id="WP_311364539.1">
    <property type="nucleotide sequence ID" value="NZ_JAVRIC010000007.1"/>
</dbReference>
<evidence type="ECO:0000256" key="5">
    <source>
        <dbReference type="ARBA" id="ARBA00023237"/>
    </source>
</evidence>
<evidence type="ECO:0000256" key="7">
    <source>
        <dbReference type="SAM" id="MobiDB-lite"/>
    </source>
</evidence>
<evidence type="ECO:0000256" key="4">
    <source>
        <dbReference type="ARBA" id="ARBA00023139"/>
    </source>
</evidence>
<keyword evidence="2 8" id="KW-0732">Signal</keyword>
<sequence length="95" mass="9737">MFKRLPALLCLPMLAALYACGQTGSLYLPDQKSDLVGIPEDSRAAAQAAPIAEPADQNDGEDELEATPGDASLQADPSGTVSAPSDPDPDPAGKE</sequence>
<accession>A0ABU2WH00</accession>
<dbReference type="PROSITE" id="PS51257">
    <property type="entry name" value="PROKAR_LIPOPROTEIN"/>
    <property type="match status" value="1"/>
</dbReference>
<evidence type="ECO:0000313" key="10">
    <source>
        <dbReference type="Proteomes" id="UP001254608"/>
    </source>
</evidence>
<evidence type="ECO:0000256" key="2">
    <source>
        <dbReference type="ARBA" id="ARBA00022729"/>
    </source>
</evidence>